<organism evidence="2 3">
    <name type="scientific">Sphagnum jensenii</name>
    <dbReference type="NCBI Taxonomy" id="128206"/>
    <lineage>
        <taxon>Eukaryota</taxon>
        <taxon>Viridiplantae</taxon>
        <taxon>Streptophyta</taxon>
        <taxon>Embryophyta</taxon>
        <taxon>Bryophyta</taxon>
        <taxon>Sphagnophytina</taxon>
        <taxon>Sphagnopsida</taxon>
        <taxon>Sphagnales</taxon>
        <taxon>Sphagnaceae</taxon>
        <taxon>Sphagnum</taxon>
    </lineage>
</organism>
<accession>A0ABP0V631</accession>
<evidence type="ECO:0000313" key="2">
    <source>
        <dbReference type="EMBL" id="CAK9249833.1"/>
    </source>
</evidence>
<evidence type="ECO:0000313" key="3">
    <source>
        <dbReference type="Proteomes" id="UP001497444"/>
    </source>
</evidence>
<gene>
    <name evidence="2" type="ORF">CSSPJE1EN1_LOCUS25211</name>
</gene>
<dbReference type="EMBL" id="CAXAQS010000054">
    <property type="protein sequence ID" value="CAK9249833.1"/>
    <property type="molecule type" value="Genomic_DNA"/>
</dbReference>
<keyword evidence="3" id="KW-1185">Reference proteome</keyword>
<dbReference type="Proteomes" id="UP001497444">
    <property type="component" value="Unassembled WGS sequence"/>
</dbReference>
<proteinExistence type="predicted"/>
<protein>
    <submittedName>
        <fullName evidence="2">Uncharacterized protein</fullName>
    </submittedName>
</protein>
<comment type="caution">
    <text evidence="2">The sequence shown here is derived from an EMBL/GenBank/DDBJ whole genome shotgun (WGS) entry which is preliminary data.</text>
</comment>
<name>A0ABP0V631_9BRYO</name>
<evidence type="ECO:0000256" key="1">
    <source>
        <dbReference type="SAM" id="MobiDB-lite"/>
    </source>
</evidence>
<feature type="region of interest" description="Disordered" evidence="1">
    <location>
        <begin position="1"/>
        <end position="20"/>
    </location>
</feature>
<reference evidence="2" key="1">
    <citation type="submission" date="2024-02" db="EMBL/GenBank/DDBJ databases">
        <authorList>
            <consortium name="ELIXIR-Norway"/>
            <consortium name="Elixir Norway"/>
        </authorList>
    </citation>
    <scope>NUCLEOTIDE SEQUENCE</scope>
</reference>
<sequence>MEGHWIGEGSRSYPISGRTTQVTAEVTSTVTTASGQERLNSDNRVTETQANAAPQIYHTVYWIEAKAGQPEVYILGAAQSASSTGTFSLKEGVAVFVSDQDLGGGYTIHSETQFSELLRNAIKTSAMSVRLAII</sequence>